<protein>
    <submittedName>
        <fullName evidence="1">Uncharacterized protein</fullName>
    </submittedName>
</protein>
<name>A0A4Y2LZM1_ARAVE</name>
<proteinExistence type="predicted"/>
<evidence type="ECO:0000313" key="1">
    <source>
        <dbReference type="EMBL" id="GBN19922.1"/>
    </source>
</evidence>
<dbReference type="Proteomes" id="UP000499080">
    <property type="component" value="Unassembled WGS sequence"/>
</dbReference>
<accession>A0A4Y2LZM1</accession>
<dbReference type="AlphaFoldDB" id="A0A4Y2LZM1"/>
<sequence length="86" mass="9647">MKKSFVILENRHCFAYSREECRESQRATGGDEGECSIDRLAEEEECNSSCFFCTPSNNQCTVLFEACGRRNTGKRSGANKTGSYTI</sequence>
<comment type="caution">
    <text evidence="1">The sequence shown here is derived from an EMBL/GenBank/DDBJ whole genome shotgun (WGS) entry which is preliminary data.</text>
</comment>
<gene>
    <name evidence="1" type="ORF">AVEN_237049_1</name>
</gene>
<dbReference type="EMBL" id="BGPR01006542">
    <property type="protein sequence ID" value="GBN19922.1"/>
    <property type="molecule type" value="Genomic_DNA"/>
</dbReference>
<keyword evidence="2" id="KW-1185">Reference proteome</keyword>
<evidence type="ECO:0000313" key="2">
    <source>
        <dbReference type="Proteomes" id="UP000499080"/>
    </source>
</evidence>
<reference evidence="1 2" key="1">
    <citation type="journal article" date="2019" name="Sci. Rep.">
        <title>Orb-weaving spider Araneus ventricosus genome elucidates the spidroin gene catalogue.</title>
        <authorList>
            <person name="Kono N."/>
            <person name="Nakamura H."/>
            <person name="Ohtoshi R."/>
            <person name="Moran D.A.P."/>
            <person name="Shinohara A."/>
            <person name="Yoshida Y."/>
            <person name="Fujiwara M."/>
            <person name="Mori M."/>
            <person name="Tomita M."/>
            <person name="Arakawa K."/>
        </authorList>
    </citation>
    <scope>NUCLEOTIDE SEQUENCE [LARGE SCALE GENOMIC DNA]</scope>
</reference>
<organism evidence="1 2">
    <name type="scientific">Araneus ventricosus</name>
    <name type="common">Orbweaver spider</name>
    <name type="synonym">Epeira ventricosa</name>
    <dbReference type="NCBI Taxonomy" id="182803"/>
    <lineage>
        <taxon>Eukaryota</taxon>
        <taxon>Metazoa</taxon>
        <taxon>Ecdysozoa</taxon>
        <taxon>Arthropoda</taxon>
        <taxon>Chelicerata</taxon>
        <taxon>Arachnida</taxon>
        <taxon>Araneae</taxon>
        <taxon>Araneomorphae</taxon>
        <taxon>Entelegynae</taxon>
        <taxon>Araneoidea</taxon>
        <taxon>Araneidae</taxon>
        <taxon>Araneus</taxon>
    </lineage>
</organism>